<organism evidence="1 2">
    <name type="scientific">Syphacia muris</name>
    <dbReference type="NCBI Taxonomy" id="451379"/>
    <lineage>
        <taxon>Eukaryota</taxon>
        <taxon>Metazoa</taxon>
        <taxon>Ecdysozoa</taxon>
        <taxon>Nematoda</taxon>
        <taxon>Chromadorea</taxon>
        <taxon>Rhabditida</taxon>
        <taxon>Spirurina</taxon>
        <taxon>Oxyuridomorpha</taxon>
        <taxon>Oxyuroidea</taxon>
        <taxon>Oxyuridae</taxon>
        <taxon>Syphacia</taxon>
    </lineage>
</organism>
<proteinExistence type="predicted"/>
<dbReference type="Proteomes" id="UP000046393">
    <property type="component" value="Unplaced"/>
</dbReference>
<evidence type="ECO:0000313" key="2">
    <source>
        <dbReference type="WBParaSite" id="SMUV_0001001801-mRNA-1"/>
    </source>
</evidence>
<accession>A0A0N5AYH6</accession>
<dbReference type="WBParaSite" id="SMUV_0001001801-mRNA-1">
    <property type="protein sequence ID" value="SMUV_0001001801-mRNA-1"/>
    <property type="gene ID" value="SMUV_0001001801"/>
</dbReference>
<protein>
    <submittedName>
        <fullName evidence="2">Uncharacterized protein</fullName>
    </submittedName>
</protein>
<sequence>MPTRIRGSVNNNKPTKYDGHLKHARATDSNARVIVNRAEESRKVHTRIDIRTAQLLKADIIDNIGFKLSCNEKNQLENEK</sequence>
<evidence type="ECO:0000313" key="1">
    <source>
        <dbReference type="Proteomes" id="UP000046393"/>
    </source>
</evidence>
<dbReference type="AlphaFoldDB" id="A0A0N5AYH6"/>
<keyword evidence="1" id="KW-1185">Reference proteome</keyword>
<reference evidence="2" key="1">
    <citation type="submission" date="2017-02" db="UniProtKB">
        <authorList>
            <consortium name="WormBaseParasite"/>
        </authorList>
    </citation>
    <scope>IDENTIFICATION</scope>
</reference>
<name>A0A0N5AYH6_9BILA</name>